<dbReference type="PANTHER" id="PTHR42727:SF1">
    <property type="entry name" value="PHOSPHATE TRANSPORT SYSTEM PERMEASE"/>
    <property type="match status" value="1"/>
</dbReference>
<dbReference type="GO" id="GO:0005886">
    <property type="term" value="C:plasma membrane"/>
    <property type="evidence" value="ECO:0007669"/>
    <property type="project" value="UniProtKB-SubCell"/>
</dbReference>
<feature type="transmembrane region" description="Helical" evidence="5">
    <location>
        <begin position="35"/>
        <end position="58"/>
    </location>
</feature>
<feature type="transmembrane region" description="Helical" evidence="5">
    <location>
        <begin position="562"/>
        <end position="581"/>
    </location>
</feature>
<feature type="transmembrane region" description="Helical" evidence="5">
    <location>
        <begin position="729"/>
        <end position="751"/>
    </location>
</feature>
<dbReference type="GO" id="GO:0055085">
    <property type="term" value="P:transmembrane transport"/>
    <property type="evidence" value="ECO:0007669"/>
    <property type="project" value="InterPro"/>
</dbReference>
<feature type="transmembrane region" description="Helical" evidence="5">
    <location>
        <begin position="841"/>
        <end position="863"/>
    </location>
</feature>
<dbReference type="OrthoDB" id="9785113at2"/>
<feature type="transmembrane region" description="Helical" evidence="5">
    <location>
        <begin position="772"/>
        <end position="793"/>
    </location>
</feature>
<gene>
    <name evidence="7" type="ORF">C0099_07390</name>
</gene>
<keyword evidence="8" id="KW-1185">Reference proteome</keyword>
<accession>A0A2I6S6A9</accession>
<reference evidence="7 8" key="1">
    <citation type="submission" date="2018-01" db="EMBL/GenBank/DDBJ databases">
        <authorList>
            <person name="Fu G.-Y."/>
        </authorList>
    </citation>
    <scope>NUCLEOTIDE SEQUENCE [LARGE SCALE GENOMIC DNA]</scope>
    <source>
        <strain evidence="7 8">SY39</strain>
    </source>
</reference>
<dbReference type="PANTHER" id="PTHR42727">
    <property type="entry name" value="PHOSPHATE TRANSPORT SYSTEM PERMEASE PROTEIN"/>
    <property type="match status" value="1"/>
</dbReference>
<evidence type="ECO:0000256" key="1">
    <source>
        <dbReference type="ARBA" id="ARBA00004651"/>
    </source>
</evidence>
<keyword evidence="2 5" id="KW-0812">Transmembrane</keyword>
<name>A0A2I6S6A9_9RHOO</name>
<dbReference type="SUPFAM" id="SSF161098">
    <property type="entry name" value="MetI-like"/>
    <property type="match status" value="2"/>
</dbReference>
<dbReference type="InterPro" id="IPR035906">
    <property type="entry name" value="MetI-like_sf"/>
</dbReference>
<evidence type="ECO:0000256" key="3">
    <source>
        <dbReference type="ARBA" id="ARBA00022989"/>
    </source>
</evidence>
<dbReference type="Gene3D" id="1.10.3720.10">
    <property type="entry name" value="MetI-like"/>
    <property type="match status" value="2"/>
</dbReference>
<protein>
    <submittedName>
        <fullName evidence="7">ABC transporter permease</fullName>
    </submittedName>
</protein>
<organism evidence="7 8">
    <name type="scientific">Pseudazoarcus pumilus</name>
    <dbReference type="NCBI Taxonomy" id="2067960"/>
    <lineage>
        <taxon>Bacteria</taxon>
        <taxon>Pseudomonadati</taxon>
        <taxon>Pseudomonadota</taxon>
        <taxon>Betaproteobacteria</taxon>
        <taxon>Rhodocyclales</taxon>
        <taxon>Zoogloeaceae</taxon>
        <taxon>Pseudazoarcus</taxon>
    </lineage>
</organism>
<dbReference type="SUPFAM" id="SSF69322">
    <property type="entry name" value="Tricorn protease domain 2"/>
    <property type="match status" value="1"/>
</dbReference>
<evidence type="ECO:0000256" key="4">
    <source>
        <dbReference type="ARBA" id="ARBA00023136"/>
    </source>
</evidence>
<feature type="transmembrane region" description="Helical" evidence="5">
    <location>
        <begin position="687"/>
        <end position="709"/>
    </location>
</feature>
<feature type="transmembrane region" description="Helical" evidence="5">
    <location>
        <begin position="501"/>
        <end position="519"/>
    </location>
</feature>
<evidence type="ECO:0000313" key="8">
    <source>
        <dbReference type="Proteomes" id="UP000242205"/>
    </source>
</evidence>
<evidence type="ECO:0000259" key="6">
    <source>
        <dbReference type="PROSITE" id="PS50928"/>
    </source>
</evidence>
<dbReference type="EMBL" id="CP025682">
    <property type="protein sequence ID" value="AUN94771.1"/>
    <property type="molecule type" value="Genomic_DNA"/>
</dbReference>
<keyword evidence="3 5" id="KW-1133">Transmembrane helix</keyword>
<comment type="subcellular location">
    <subcellularLocation>
        <location evidence="1">Cell membrane</location>
        <topology evidence="1">Multi-pass membrane protein</topology>
    </subcellularLocation>
</comment>
<feature type="transmembrane region" description="Helical" evidence="5">
    <location>
        <begin position="601"/>
        <end position="622"/>
    </location>
</feature>
<evidence type="ECO:0000256" key="5">
    <source>
        <dbReference type="SAM" id="Phobius"/>
    </source>
</evidence>
<dbReference type="Proteomes" id="UP000242205">
    <property type="component" value="Chromosome"/>
</dbReference>
<sequence>MSENTDDSTVSGGGYKRLLPTGRTTRKSVLVADRFADVSITLGGLLVIIAVFGILAFLAREAIPLFLDGEIKRQDAYVLEASPEMVWANADEYQTMGLRIDPDGRVTTYHIGTGRPLAGVALDFGGAQATAVGATNNREDLLFGFADGSVRFAHVGFESKVMRPEDIPAVLTELNEQDMTDGISVFRRVPGNQIRRISLTAELSDAEQIVPEGVPIAAVGYALGGTIERPTRSFVSFDSFGVGRLTRADSRINLMTGAETVTTRTTTLPSLPAGTPVKKVLLTGQADQVYVGVADGTVFRFDTRDFENPVLAESQRLTPEGVDLGVLGFLIGDQTIVVGGSDGSVRMYFRLQEDAAQTEDGYRMVMARELEPQPAGIVAYDVSQRRKSFVTLDAQGNLWYRHGTSEQVLLRVAQDKPSGEGRVQVVLMPRDDGASVLDPSGAVDHWRFSVPHPETTWSSIFGEIWYEGYEEPNYTWQSSSGTDLFEPKFSLVPLIFGTLKATVYSLMFAVPIALLAAIYTSEFVHRRVRATVKPMMEMMESLPTVVLGFIAALILAPIVESWIAAVVLGFVALPLGLMVAAQLWQMLPPHVALKLNGIPKFLFMFVVIGISALVARLLGPSFEQAFFAGDFKAWTNRDVGGAVPFMSLFLWPLAFVLLTMAFNRTIGTAYRMHLRGVSRQRAGVLDGARWLSMAVTSALLAWMAATALAAGGFDPRGGVIDTYVQRNALVVGMVMGFAIIPNIYTLAEDALNAVPGQLRAASLAAGATPWQTAVWVVLPTAMSGVFAACMIGMGRAVGETMIVVMAAGNTPVLDWNIFNGLRTLSATIAVELPEAVVGGTLYRMLFLAALTLFVMTFVINTVAEVIRQRFRKRAFQL</sequence>
<dbReference type="InterPro" id="IPR000515">
    <property type="entry name" value="MetI-like"/>
</dbReference>
<dbReference type="PROSITE" id="PS50928">
    <property type="entry name" value="ABC_TM1"/>
    <property type="match status" value="1"/>
</dbReference>
<feature type="transmembrane region" description="Helical" evidence="5">
    <location>
        <begin position="539"/>
        <end position="556"/>
    </location>
</feature>
<dbReference type="CDD" id="cd06261">
    <property type="entry name" value="TM_PBP2"/>
    <property type="match status" value="1"/>
</dbReference>
<dbReference type="RefSeq" id="WP_102246838.1">
    <property type="nucleotide sequence ID" value="NZ_CP025682.1"/>
</dbReference>
<feature type="transmembrane region" description="Helical" evidence="5">
    <location>
        <begin position="642"/>
        <end position="666"/>
    </location>
</feature>
<proteinExistence type="predicted"/>
<keyword evidence="4 5" id="KW-0472">Membrane</keyword>
<dbReference type="KEGG" id="atw:C0099_07390"/>
<feature type="domain" description="ABC transmembrane type-1" evidence="6">
    <location>
        <begin position="495"/>
        <end position="863"/>
    </location>
</feature>
<evidence type="ECO:0000256" key="2">
    <source>
        <dbReference type="ARBA" id="ARBA00022692"/>
    </source>
</evidence>
<dbReference type="AlphaFoldDB" id="A0A2I6S6A9"/>
<evidence type="ECO:0000313" key="7">
    <source>
        <dbReference type="EMBL" id="AUN94771.1"/>
    </source>
</evidence>